<dbReference type="Proteomes" id="UP001177023">
    <property type="component" value="Unassembled WGS sequence"/>
</dbReference>
<proteinExistence type="predicted"/>
<dbReference type="SUPFAM" id="SSF57567">
    <property type="entry name" value="Serine protease inhibitors"/>
    <property type="match status" value="1"/>
</dbReference>
<evidence type="ECO:0000256" key="2">
    <source>
        <dbReference type="SAM" id="SignalP"/>
    </source>
</evidence>
<protein>
    <recommendedName>
        <fullName evidence="3">TIL domain-containing protein</fullName>
    </recommendedName>
</protein>
<feature type="signal peptide" evidence="2">
    <location>
        <begin position="1"/>
        <end position="19"/>
    </location>
</feature>
<evidence type="ECO:0000259" key="3">
    <source>
        <dbReference type="Pfam" id="PF01826"/>
    </source>
</evidence>
<dbReference type="InterPro" id="IPR002919">
    <property type="entry name" value="TIL_dom"/>
</dbReference>
<keyword evidence="2" id="KW-0732">Signal</keyword>
<dbReference type="GO" id="GO:0004867">
    <property type="term" value="F:serine-type endopeptidase inhibitor activity"/>
    <property type="evidence" value="ECO:0007669"/>
    <property type="project" value="UniProtKB-KW"/>
</dbReference>
<dbReference type="Gene3D" id="2.10.25.10">
    <property type="entry name" value="Laminin"/>
    <property type="match status" value="1"/>
</dbReference>
<reference evidence="4" key="1">
    <citation type="submission" date="2023-06" db="EMBL/GenBank/DDBJ databases">
        <authorList>
            <person name="Delattre M."/>
        </authorList>
    </citation>
    <scope>NUCLEOTIDE SEQUENCE</scope>
    <source>
        <strain evidence="4">AF72</strain>
    </source>
</reference>
<gene>
    <name evidence="4" type="ORF">MSPICULIGERA_LOCUS11290</name>
</gene>
<evidence type="ECO:0000313" key="4">
    <source>
        <dbReference type="EMBL" id="CAJ0572916.1"/>
    </source>
</evidence>
<keyword evidence="5" id="KW-1185">Reference proteome</keyword>
<organism evidence="4 5">
    <name type="scientific">Mesorhabditis spiculigera</name>
    <dbReference type="NCBI Taxonomy" id="96644"/>
    <lineage>
        <taxon>Eukaryota</taxon>
        <taxon>Metazoa</taxon>
        <taxon>Ecdysozoa</taxon>
        <taxon>Nematoda</taxon>
        <taxon>Chromadorea</taxon>
        <taxon>Rhabditida</taxon>
        <taxon>Rhabditina</taxon>
        <taxon>Rhabditomorpha</taxon>
        <taxon>Rhabditoidea</taxon>
        <taxon>Rhabditidae</taxon>
        <taxon>Mesorhabditinae</taxon>
        <taxon>Mesorhabditis</taxon>
    </lineage>
</organism>
<accession>A0AA36CR26</accession>
<keyword evidence="1" id="KW-0722">Serine protease inhibitor</keyword>
<dbReference type="Pfam" id="PF01826">
    <property type="entry name" value="TIL"/>
    <property type="match status" value="1"/>
</dbReference>
<feature type="domain" description="TIL" evidence="3">
    <location>
        <begin position="44"/>
        <end position="95"/>
    </location>
</feature>
<feature type="non-terminal residue" evidence="4">
    <location>
        <position position="103"/>
    </location>
</feature>
<dbReference type="AlphaFoldDB" id="A0AA36CR26"/>
<evidence type="ECO:0000313" key="5">
    <source>
        <dbReference type="Proteomes" id="UP001177023"/>
    </source>
</evidence>
<name>A0AA36CR26_9BILA</name>
<dbReference type="InterPro" id="IPR036084">
    <property type="entry name" value="Ser_inhib-like_sf"/>
</dbReference>
<dbReference type="EMBL" id="CATQJA010002609">
    <property type="protein sequence ID" value="CAJ0572916.1"/>
    <property type="molecule type" value="Genomic_DNA"/>
</dbReference>
<comment type="caution">
    <text evidence="4">The sequence shown here is derived from an EMBL/GenBank/DDBJ whole genome shotgun (WGS) entry which is preliminary data.</text>
</comment>
<sequence>MQRVAFLFFILQLVLTIRAIQWSDRLQALDHVLAPTWDERCPNVNEVWTECGLEPTCKRCDFHAEPCNTACHRGCTCREGFMYDALWRCVPQDKCRDDRILYI</sequence>
<feature type="chain" id="PRO_5041390794" description="TIL domain-containing protein" evidence="2">
    <location>
        <begin position="20"/>
        <end position="103"/>
    </location>
</feature>
<dbReference type="CDD" id="cd19941">
    <property type="entry name" value="TIL"/>
    <property type="match status" value="1"/>
</dbReference>
<keyword evidence="1" id="KW-0646">Protease inhibitor</keyword>
<evidence type="ECO:0000256" key="1">
    <source>
        <dbReference type="ARBA" id="ARBA00022900"/>
    </source>
</evidence>